<dbReference type="OMA" id="AGIMFNA"/>
<feature type="transmembrane region" description="Helical" evidence="6">
    <location>
        <begin position="18"/>
        <end position="36"/>
    </location>
</feature>
<dbReference type="Gramene" id="OPUNC06G00310.1">
    <property type="protein sequence ID" value="OPUNC06G00310.1"/>
    <property type="gene ID" value="OPUNC06G00310"/>
</dbReference>
<dbReference type="InterPro" id="IPR030184">
    <property type="entry name" value="WAT1-related"/>
</dbReference>
<evidence type="ECO:0000256" key="3">
    <source>
        <dbReference type="ARBA" id="ARBA00022692"/>
    </source>
</evidence>
<evidence type="ECO:0000256" key="6">
    <source>
        <dbReference type="RuleBase" id="RU363077"/>
    </source>
</evidence>
<evidence type="ECO:0000259" key="7">
    <source>
        <dbReference type="Pfam" id="PF00892"/>
    </source>
</evidence>
<feature type="transmembrane region" description="Helical" evidence="6">
    <location>
        <begin position="48"/>
        <end position="69"/>
    </location>
</feature>
<dbReference type="GO" id="GO:0016020">
    <property type="term" value="C:membrane"/>
    <property type="evidence" value="ECO:0007669"/>
    <property type="project" value="UniProtKB-SubCell"/>
</dbReference>
<feature type="transmembrane region" description="Helical" evidence="6">
    <location>
        <begin position="291"/>
        <end position="312"/>
    </location>
</feature>
<feature type="transmembrane region" description="Helical" evidence="6">
    <location>
        <begin position="324"/>
        <end position="345"/>
    </location>
</feature>
<reference evidence="8" key="2">
    <citation type="submission" date="2018-05" db="EMBL/GenBank/DDBJ databases">
        <title>OpunRS2 (Oryza punctata Reference Sequence Version 2).</title>
        <authorList>
            <person name="Zhang J."/>
            <person name="Kudrna D."/>
            <person name="Lee S."/>
            <person name="Talag J."/>
            <person name="Welchert J."/>
            <person name="Wing R.A."/>
        </authorList>
    </citation>
    <scope>NUCLEOTIDE SEQUENCE [LARGE SCALE GENOMIC DNA]</scope>
</reference>
<accession>A0A0E0L6T3</accession>
<dbReference type="AlphaFoldDB" id="A0A0E0L6T3"/>
<evidence type="ECO:0000256" key="4">
    <source>
        <dbReference type="ARBA" id="ARBA00022989"/>
    </source>
</evidence>
<feature type="transmembrane region" description="Helical" evidence="6">
    <location>
        <begin position="183"/>
        <end position="204"/>
    </location>
</feature>
<dbReference type="eggNOG" id="ENOG502QVME">
    <property type="taxonomic scope" value="Eukaryota"/>
</dbReference>
<dbReference type="InterPro" id="IPR037185">
    <property type="entry name" value="EmrE-like"/>
</dbReference>
<proteinExistence type="inferred from homology"/>
<feature type="transmembrane region" description="Helical" evidence="6">
    <location>
        <begin position="259"/>
        <end position="279"/>
    </location>
</feature>
<comment type="similarity">
    <text evidence="2 6">Belongs to the drug/metabolite transporter (DMT) superfamily. Plant drug/metabolite exporter (P-DME) (TC 2.A.7.4) family.</text>
</comment>
<feature type="domain" description="EamA" evidence="7">
    <location>
        <begin position="229"/>
        <end position="368"/>
    </location>
</feature>
<feature type="transmembrane region" description="Helical" evidence="6">
    <location>
        <begin position="123"/>
        <end position="146"/>
    </location>
</feature>
<feature type="transmembrane region" description="Helical" evidence="6">
    <location>
        <begin position="351"/>
        <end position="370"/>
    </location>
</feature>
<dbReference type="PANTHER" id="PTHR31218">
    <property type="entry name" value="WAT1-RELATED PROTEIN"/>
    <property type="match status" value="1"/>
</dbReference>
<evidence type="ECO:0000256" key="1">
    <source>
        <dbReference type="ARBA" id="ARBA00004141"/>
    </source>
</evidence>
<dbReference type="STRING" id="4537.A0A0E0L6T3"/>
<evidence type="ECO:0000256" key="2">
    <source>
        <dbReference type="ARBA" id="ARBA00007635"/>
    </source>
</evidence>
<reference evidence="8" key="1">
    <citation type="submission" date="2015-04" db="UniProtKB">
        <authorList>
            <consortium name="EnsemblPlants"/>
        </authorList>
    </citation>
    <scope>IDENTIFICATION</scope>
</reference>
<evidence type="ECO:0000256" key="5">
    <source>
        <dbReference type="ARBA" id="ARBA00023136"/>
    </source>
</evidence>
<keyword evidence="3 6" id="KW-0812">Transmembrane</keyword>
<organism evidence="8">
    <name type="scientific">Oryza punctata</name>
    <name type="common">Red rice</name>
    <dbReference type="NCBI Taxonomy" id="4537"/>
    <lineage>
        <taxon>Eukaryota</taxon>
        <taxon>Viridiplantae</taxon>
        <taxon>Streptophyta</taxon>
        <taxon>Embryophyta</taxon>
        <taxon>Tracheophyta</taxon>
        <taxon>Spermatophyta</taxon>
        <taxon>Magnoliopsida</taxon>
        <taxon>Liliopsida</taxon>
        <taxon>Poales</taxon>
        <taxon>Poaceae</taxon>
        <taxon>BOP clade</taxon>
        <taxon>Oryzoideae</taxon>
        <taxon>Oryzeae</taxon>
        <taxon>Oryzinae</taxon>
        <taxon>Oryza</taxon>
    </lineage>
</organism>
<dbReference type="HOGENOM" id="CLU_025359_1_2_1"/>
<keyword evidence="5 6" id="KW-0472">Membrane</keyword>
<dbReference type="SUPFAM" id="SSF103481">
    <property type="entry name" value="Multidrug resistance efflux transporter EmrE"/>
    <property type="match status" value="1"/>
</dbReference>
<feature type="transmembrane region" description="Helical" evidence="6">
    <location>
        <begin position="81"/>
        <end position="103"/>
    </location>
</feature>
<keyword evidence="9" id="KW-1185">Reference proteome</keyword>
<evidence type="ECO:0000313" key="9">
    <source>
        <dbReference type="Proteomes" id="UP000026962"/>
    </source>
</evidence>
<dbReference type="InterPro" id="IPR000620">
    <property type="entry name" value="EamA_dom"/>
</dbReference>
<comment type="subcellular location">
    <subcellularLocation>
        <location evidence="1 6">Membrane</location>
        <topology evidence="1 6">Multi-pass membrane protein</topology>
    </subcellularLocation>
</comment>
<dbReference type="EnsemblPlants" id="OPUNC06G00310.1">
    <property type="protein sequence ID" value="OPUNC06G00310.1"/>
    <property type="gene ID" value="OPUNC06G00310"/>
</dbReference>
<feature type="domain" description="EamA" evidence="7">
    <location>
        <begin position="23"/>
        <end position="131"/>
    </location>
</feature>
<keyword evidence="4 6" id="KW-1133">Transmembrane helix</keyword>
<evidence type="ECO:0000313" key="8">
    <source>
        <dbReference type="EnsemblPlants" id="OPUNC06G00310.1"/>
    </source>
</evidence>
<dbReference type="GO" id="GO:0022857">
    <property type="term" value="F:transmembrane transporter activity"/>
    <property type="evidence" value="ECO:0007669"/>
    <property type="project" value="InterPro"/>
</dbReference>
<name>A0A0E0L6T3_ORYPU</name>
<feature type="transmembrane region" description="Helical" evidence="6">
    <location>
        <begin position="224"/>
        <end position="247"/>
    </location>
</feature>
<sequence length="391" mass="41921">MVQGAGGGGSSWKVEEGVIVGGLLVAQCILAGYVVFVDHVLSLGANPLALIVLGAVASSLFFLPFAVVLERKKWPSKVSRTLMAQFVLIALGGTTVFQELMLLGIKKTTPAIASAMPNLSPGLIFIVAACFRYSSSCFFIESVLLIKLQLMTYLRYILNEYLPEIHLRLEKFDKGCKYTRAKILGTLVCLVGAMAMSFLQSPVSSSPQLTTSYSEPETAADGTYYDWILGCSYLFLAVVVLSLYTVLQAATLVSFPAPLTMCSITSMMGAVFTAILQFIVDGRIDMGSPRIDLTIITTIVLMGGGVVGGCVVFQTWCIGKRGPLLVSIFGPVQTVCSALLSALLFSQMLSLGSLAGMVLMFCGLYVVLWAKSKEDHTIYLEGGDVEKALLS</sequence>
<dbReference type="Pfam" id="PF00892">
    <property type="entry name" value="EamA"/>
    <property type="match status" value="2"/>
</dbReference>
<protein>
    <recommendedName>
        <fullName evidence="6">WAT1-related protein</fullName>
    </recommendedName>
</protein>
<dbReference type="Proteomes" id="UP000026962">
    <property type="component" value="Chromosome 6"/>
</dbReference>